<keyword evidence="3" id="KW-1185">Reference proteome</keyword>
<evidence type="ECO:0000313" key="3">
    <source>
        <dbReference type="Proteomes" id="UP001500630"/>
    </source>
</evidence>
<dbReference type="EMBL" id="BAABDQ010000071">
    <property type="protein sequence ID" value="GAA3623566.1"/>
    <property type="molecule type" value="Genomic_DNA"/>
</dbReference>
<feature type="compositionally biased region" description="Basic and acidic residues" evidence="1">
    <location>
        <begin position="29"/>
        <end position="47"/>
    </location>
</feature>
<gene>
    <name evidence="2" type="ORF">GCM10022419_131510</name>
</gene>
<accession>A0ABP7A2C6</accession>
<reference evidence="3" key="1">
    <citation type="journal article" date="2019" name="Int. J. Syst. Evol. Microbiol.">
        <title>The Global Catalogue of Microorganisms (GCM) 10K type strain sequencing project: providing services to taxonomists for standard genome sequencing and annotation.</title>
        <authorList>
            <consortium name="The Broad Institute Genomics Platform"/>
            <consortium name="The Broad Institute Genome Sequencing Center for Infectious Disease"/>
            <person name="Wu L."/>
            <person name="Ma J."/>
        </authorList>
    </citation>
    <scope>NUCLEOTIDE SEQUENCE [LARGE SCALE GENOMIC DNA]</scope>
    <source>
        <strain evidence="3">JCM 17326</strain>
    </source>
</reference>
<feature type="region of interest" description="Disordered" evidence="1">
    <location>
        <begin position="1"/>
        <end position="58"/>
    </location>
</feature>
<evidence type="ECO:0000256" key="1">
    <source>
        <dbReference type="SAM" id="MobiDB-lite"/>
    </source>
</evidence>
<sequence length="58" mass="6119">MGGSGTTWGQCSCGIGGRHPVHGAGASQERNDASEGRDAVRLAHGEPYDYDLWDDDEA</sequence>
<organism evidence="2 3">
    <name type="scientific">Nonomuraea rosea</name>
    <dbReference type="NCBI Taxonomy" id="638574"/>
    <lineage>
        <taxon>Bacteria</taxon>
        <taxon>Bacillati</taxon>
        <taxon>Actinomycetota</taxon>
        <taxon>Actinomycetes</taxon>
        <taxon>Streptosporangiales</taxon>
        <taxon>Streptosporangiaceae</taxon>
        <taxon>Nonomuraea</taxon>
    </lineage>
</organism>
<comment type="caution">
    <text evidence="2">The sequence shown here is derived from an EMBL/GenBank/DDBJ whole genome shotgun (WGS) entry which is preliminary data.</text>
</comment>
<proteinExistence type="predicted"/>
<protein>
    <submittedName>
        <fullName evidence="2">Uncharacterized protein</fullName>
    </submittedName>
</protein>
<name>A0ABP7A2C6_9ACTN</name>
<evidence type="ECO:0000313" key="2">
    <source>
        <dbReference type="EMBL" id="GAA3623566.1"/>
    </source>
</evidence>
<feature type="compositionally biased region" description="Acidic residues" evidence="1">
    <location>
        <begin position="48"/>
        <end position="58"/>
    </location>
</feature>
<dbReference type="Proteomes" id="UP001500630">
    <property type="component" value="Unassembled WGS sequence"/>
</dbReference>